<feature type="region of interest" description="Disordered" evidence="1">
    <location>
        <begin position="1"/>
        <end position="27"/>
    </location>
</feature>
<name>A0A2H3SKC3_FUSOX</name>
<evidence type="ECO:0000256" key="1">
    <source>
        <dbReference type="SAM" id="MobiDB-lite"/>
    </source>
</evidence>
<feature type="compositionally biased region" description="Acidic residues" evidence="1">
    <location>
        <begin position="1"/>
        <end position="11"/>
    </location>
</feature>
<accession>A0A2H3SKC3</accession>
<organism evidence="2 3">
    <name type="scientific">Fusarium oxysporum</name>
    <name type="common">Fusarium vascular wilt</name>
    <dbReference type="NCBI Taxonomy" id="5507"/>
    <lineage>
        <taxon>Eukaryota</taxon>
        <taxon>Fungi</taxon>
        <taxon>Dikarya</taxon>
        <taxon>Ascomycota</taxon>
        <taxon>Pezizomycotina</taxon>
        <taxon>Sordariomycetes</taxon>
        <taxon>Hypocreomycetidae</taxon>
        <taxon>Hypocreales</taxon>
        <taxon>Nectriaceae</taxon>
        <taxon>Fusarium</taxon>
        <taxon>Fusarium oxysporum species complex</taxon>
    </lineage>
</organism>
<evidence type="ECO:0000313" key="2">
    <source>
        <dbReference type="EMBL" id="SCO76886.1"/>
    </source>
</evidence>
<evidence type="ECO:0000313" key="3">
    <source>
        <dbReference type="Proteomes" id="UP000219369"/>
    </source>
</evidence>
<dbReference type="EMBL" id="FMJY01000001">
    <property type="protein sequence ID" value="SCO76886.1"/>
    <property type="molecule type" value="Genomic_DNA"/>
</dbReference>
<protein>
    <submittedName>
        <fullName evidence="2">Uncharacterized protein</fullName>
    </submittedName>
</protein>
<dbReference type="AlphaFoldDB" id="A0A2H3SKC3"/>
<gene>
    <name evidence="2" type="ORF">FRV6_01098</name>
</gene>
<reference evidence="3" key="1">
    <citation type="submission" date="2016-09" db="EMBL/GenBank/DDBJ databases">
        <authorList>
            <person name="Guldener U."/>
        </authorList>
    </citation>
    <scope>NUCLEOTIDE SEQUENCE [LARGE SCALE GENOMIC DNA]</scope>
    <source>
        <strain evidence="3">V64-1</strain>
    </source>
</reference>
<proteinExistence type="predicted"/>
<dbReference type="Proteomes" id="UP000219369">
    <property type="component" value="Unassembled WGS sequence"/>
</dbReference>
<sequence>MDTDEEEEEDIALAHLSTYKGEPARRR</sequence>